<dbReference type="AlphaFoldDB" id="A0A420WS42"/>
<dbReference type="RefSeq" id="WP_121218939.1">
    <property type="nucleotide sequence ID" value="NZ_RBIG01000001.1"/>
</dbReference>
<gene>
    <name evidence="1" type="ORF">BCL74_1656</name>
</gene>
<dbReference type="EMBL" id="RBIG01000001">
    <property type="protein sequence ID" value="RKQ73864.1"/>
    <property type="molecule type" value="Genomic_DNA"/>
</dbReference>
<protein>
    <submittedName>
        <fullName evidence="1">Putative zinc-or iron-chelating protein</fullName>
    </submittedName>
</protein>
<proteinExistence type="predicted"/>
<reference evidence="1 2" key="1">
    <citation type="submission" date="2018-10" db="EMBL/GenBank/DDBJ databases">
        <title>Comparative analysis of microorganisms from saline springs in Andes Mountain Range, Colombia.</title>
        <authorList>
            <person name="Rubin E."/>
        </authorList>
    </citation>
    <scope>NUCLEOTIDE SEQUENCE [LARGE SCALE GENOMIC DNA]</scope>
    <source>
        <strain evidence="1 2">USBA 36</strain>
    </source>
</reference>
<comment type="caution">
    <text evidence="1">The sequence shown here is derived from an EMBL/GenBank/DDBJ whole genome shotgun (WGS) entry which is preliminary data.</text>
</comment>
<dbReference type="OrthoDB" id="259086at2"/>
<evidence type="ECO:0000313" key="2">
    <source>
        <dbReference type="Proteomes" id="UP000277424"/>
    </source>
</evidence>
<sequence length="232" mass="25033">MSLVALKDILGELSEAMQENCSHLPQNRTPTMVYALAKGAADIHDGAVNSLQPSLPPTKEIACAAGCSHCCHLPVVTEAITVLRLAHYIRTTFSPEAIEALRTRIAARQALLLPLESAARRHFRQACPLLENGRCTAYEARPLICRSFNSFDEAACRTEILEKANDFYMEGYPLPFEIGSALTRGMVDGLSSAGYRDAQLDLAAALGVALNRADAAEAWLAGEDIFADSLVA</sequence>
<evidence type="ECO:0000313" key="1">
    <source>
        <dbReference type="EMBL" id="RKQ73864.1"/>
    </source>
</evidence>
<name>A0A420WS42_9PROT</name>
<dbReference type="InterPro" id="IPR005358">
    <property type="entry name" value="Puta_zinc/iron-chelating_dom"/>
</dbReference>
<dbReference type="Pfam" id="PF03692">
    <property type="entry name" value="CxxCxxCC"/>
    <property type="match status" value="1"/>
</dbReference>
<organism evidence="1 2">
    <name type="scientific">Oceanibaculum indicum</name>
    <dbReference type="NCBI Taxonomy" id="526216"/>
    <lineage>
        <taxon>Bacteria</taxon>
        <taxon>Pseudomonadati</taxon>
        <taxon>Pseudomonadota</taxon>
        <taxon>Alphaproteobacteria</taxon>
        <taxon>Rhodospirillales</taxon>
        <taxon>Oceanibaculaceae</taxon>
        <taxon>Oceanibaculum</taxon>
    </lineage>
</organism>
<dbReference type="Proteomes" id="UP000277424">
    <property type="component" value="Unassembled WGS sequence"/>
</dbReference>
<accession>A0A420WS42</accession>